<comment type="caution">
    <text evidence="1">The sequence shown here is derived from an EMBL/GenBank/DDBJ whole genome shotgun (WGS) entry which is preliminary data.</text>
</comment>
<name>A0ABP7QKF1_9SPHI</name>
<accession>A0ABP7QKF1</accession>
<sequence>MKKYLSAIAIVGISLLGPSCRVGTSGTWVNDHIEPEIKSQVELLNKQLYDDIKRQDLTDLKQILSPELIKGAGKSLDSVINQVGPALKTTSSGYMTIDSYYVKNTTTNISNTVMPTISSTDDYIVNYLALNKEMYVSLLKTTGTVNSMLIIAIYGKHGDDWKLNILQMGEYEIIGKNAPGYYKYALKLYNTGDLIDAADMIIIAGQIGSPGGTYFKYKNESEMKDLYSKILKEANTFYKFPITVNQIKTNPVIFGVNPQFIGEKGKEGIYPSINYKTNINLADTAALRKENDALQKNIAGIFKGIVTNNNHILYQAFDQLPGLGKKTNRFGFAQKIK</sequence>
<dbReference type="EMBL" id="BAAAZC010000027">
    <property type="protein sequence ID" value="GAA3984041.1"/>
    <property type="molecule type" value="Genomic_DNA"/>
</dbReference>
<keyword evidence="2" id="KW-1185">Reference proteome</keyword>
<evidence type="ECO:0000313" key="2">
    <source>
        <dbReference type="Proteomes" id="UP001500742"/>
    </source>
</evidence>
<evidence type="ECO:0000313" key="1">
    <source>
        <dbReference type="EMBL" id="GAA3984041.1"/>
    </source>
</evidence>
<protein>
    <recommendedName>
        <fullName evidence="3">Lipoprotein</fullName>
    </recommendedName>
</protein>
<evidence type="ECO:0008006" key="3">
    <source>
        <dbReference type="Google" id="ProtNLM"/>
    </source>
</evidence>
<dbReference type="RefSeq" id="WP_259089898.1">
    <property type="nucleotide sequence ID" value="NZ_BAAAZC010000027.1"/>
</dbReference>
<dbReference type="Proteomes" id="UP001500742">
    <property type="component" value="Unassembled WGS sequence"/>
</dbReference>
<gene>
    <name evidence="1" type="ORF">GCM10022210_39840</name>
</gene>
<proteinExistence type="predicted"/>
<organism evidence="1 2">
    <name type="scientific">Mucilaginibacter dorajii</name>
    <dbReference type="NCBI Taxonomy" id="692994"/>
    <lineage>
        <taxon>Bacteria</taxon>
        <taxon>Pseudomonadati</taxon>
        <taxon>Bacteroidota</taxon>
        <taxon>Sphingobacteriia</taxon>
        <taxon>Sphingobacteriales</taxon>
        <taxon>Sphingobacteriaceae</taxon>
        <taxon>Mucilaginibacter</taxon>
    </lineage>
</organism>
<reference evidence="2" key="1">
    <citation type="journal article" date="2019" name="Int. J. Syst. Evol. Microbiol.">
        <title>The Global Catalogue of Microorganisms (GCM) 10K type strain sequencing project: providing services to taxonomists for standard genome sequencing and annotation.</title>
        <authorList>
            <consortium name="The Broad Institute Genomics Platform"/>
            <consortium name="The Broad Institute Genome Sequencing Center for Infectious Disease"/>
            <person name="Wu L."/>
            <person name="Ma J."/>
        </authorList>
    </citation>
    <scope>NUCLEOTIDE SEQUENCE [LARGE SCALE GENOMIC DNA]</scope>
    <source>
        <strain evidence="2">JCM 16601</strain>
    </source>
</reference>